<dbReference type="Gene3D" id="2.60.120.200">
    <property type="match status" value="1"/>
</dbReference>
<comment type="caution">
    <text evidence="1">The sequence shown here is derived from an EMBL/GenBank/DDBJ whole genome shotgun (WGS) entry which is preliminary data.</text>
</comment>
<dbReference type="EMBL" id="AMFJ01028855">
    <property type="protein sequence ID" value="EKD44488.1"/>
    <property type="molecule type" value="Genomic_DNA"/>
</dbReference>
<organism evidence="1">
    <name type="scientific">uncultured bacterium</name>
    <name type="common">gcode 4</name>
    <dbReference type="NCBI Taxonomy" id="1234023"/>
    <lineage>
        <taxon>Bacteria</taxon>
        <taxon>environmental samples</taxon>
    </lineage>
</organism>
<name>K1ZJ88_9BACT</name>
<dbReference type="InterPro" id="IPR013320">
    <property type="entry name" value="ConA-like_dom_sf"/>
</dbReference>
<accession>K1ZJ88</accession>
<dbReference type="AlphaFoldDB" id="K1ZJ88"/>
<reference evidence="1" key="1">
    <citation type="journal article" date="2012" name="Science">
        <title>Fermentation, hydrogen, and sulfur metabolism in multiple uncultivated bacterial phyla.</title>
        <authorList>
            <person name="Wrighton K.C."/>
            <person name="Thomas B.C."/>
            <person name="Sharon I."/>
            <person name="Miller C.S."/>
            <person name="Castelle C.J."/>
            <person name="VerBerkmoes N.C."/>
            <person name="Wilkins M.J."/>
            <person name="Hettich R.L."/>
            <person name="Lipton M.S."/>
            <person name="Williams K.H."/>
            <person name="Long P.E."/>
            <person name="Banfield J.F."/>
        </authorList>
    </citation>
    <scope>NUCLEOTIDE SEQUENCE [LARGE SCALE GENOMIC DNA]</scope>
</reference>
<dbReference type="SUPFAM" id="SSF49899">
    <property type="entry name" value="Concanavalin A-like lectins/glucanases"/>
    <property type="match status" value="1"/>
</dbReference>
<dbReference type="Gene3D" id="2.60.40.2810">
    <property type="match status" value="1"/>
</dbReference>
<evidence type="ECO:0000313" key="1">
    <source>
        <dbReference type="EMBL" id="EKD44488.1"/>
    </source>
</evidence>
<sequence>PGGIFVINSTNTGTIDFRPNTGFTGSASTIYTIQDGSNNTATGLLTVAIECIQDTCEQHLVAYAPYNVAGDLKMYTGSTSHLSYQSGGTITSSGANGMTGIVIPNWWGSFLKYTLPTGFLGNSFSIEMSVRGGALKRLLTTAHLFALGYNEDYTNQLSFWIHNNNLVAIKGTTIIPTIISQSSLPINDLNRFYTLRFNFINNGAGIQILLDGTSLNTIDISSWSYPYTTINNLKIGTSLNKINAWNGTIDFVKIYK</sequence>
<gene>
    <name evidence="1" type="ORF">ACD_71C00124G0015</name>
</gene>
<proteinExistence type="predicted"/>
<protein>
    <submittedName>
        <fullName evidence="1">Uncharacterized protein</fullName>
    </submittedName>
</protein>
<feature type="non-terminal residue" evidence="1">
    <location>
        <position position="1"/>
    </location>
</feature>
<dbReference type="Pfam" id="PF17963">
    <property type="entry name" value="Big_9"/>
    <property type="match status" value="1"/>
</dbReference>